<keyword evidence="2" id="KW-1185">Reference proteome</keyword>
<dbReference type="InterPro" id="IPR009510">
    <property type="entry name" value="T3SS_K"/>
</dbReference>
<name>A0A8J2YQK9_9PROT</name>
<protein>
    <submittedName>
        <fullName evidence="1">Uncharacterized protein</fullName>
    </submittedName>
</protein>
<evidence type="ECO:0000313" key="1">
    <source>
        <dbReference type="EMBL" id="GGF05378.1"/>
    </source>
</evidence>
<dbReference type="AlphaFoldDB" id="A0A8J2YQK9"/>
<gene>
    <name evidence="1" type="ORF">GCM10011611_08580</name>
</gene>
<dbReference type="Pfam" id="PF06578">
    <property type="entry name" value="YscK"/>
    <property type="match status" value="1"/>
</dbReference>
<comment type="caution">
    <text evidence="1">The sequence shown here is derived from an EMBL/GenBank/DDBJ whole genome shotgun (WGS) entry which is preliminary data.</text>
</comment>
<dbReference type="Proteomes" id="UP000646365">
    <property type="component" value="Unassembled WGS sequence"/>
</dbReference>
<reference evidence="1" key="1">
    <citation type="journal article" date="2014" name="Int. J. Syst. Evol. Microbiol.">
        <title>Complete genome sequence of Corynebacterium casei LMG S-19264T (=DSM 44701T), isolated from a smear-ripened cheese.</title>
        <authorList>
            <consortium name="US DOE Joint Genome Institute (JGI-PGF)"/>
            <person name="Walter F."/>
            <person name="Albersmeier A."/>
            <person name="Kalinowski J."/>
            <person name="Ruckert C."/>
        </authorList>
    </citation>
    <scope>NUCLEOTIDE SEQUENCE</scope>
    <source>
        <strain evidence="1">CGMCC 1.15725</strain>
    </source>
</reference>
<dbReference type="EMBL" id="BMJQ01000002">
    <property type="protein sequence ID" value="GGF05378.1"/>
    <property type="molecule type" value="Genomic_DNA"/>
</dbReference>
<evidence type="ECO:0000313" key="2">
    <source>
        <dbReference type="Proteomes" id="UP000646365"/>
    </source>
</evidence>
<dbReference type="RefSeq" id="WP_189042872.1">
    <property type="nucleotide sequence ID" value="NZ_BMJQ01000002.1"/>
</dbReference>
<sequence length="216" mass="22799">MMAAIVPEDFARDFARFADRPIDYVGPERLAAMLGIGPAATERLAAAPRFAKRLSGLLIEDLGTCRADAAGAGDLRIALLPPAQVDRLPLAIGCLCHADAIRRIILGQARARLVAAVGDDLYRLALHAPDFGFAADTENEEALPLAIVEAGTRLFLGWLRRLPRPVARRVALMLPEGTLPGGVSPSGGPGEAPPAAMLAYLAEAWRPEPSDAGAVR</sequence>
<accession>A0A8J2YQK9</accession>
<proteinExistence type="predicted"/>
<organism evidence="1 2">
    <name type="scientific">Aliidongia dinghuensis</name>
    <dbReference type="NCBI Taxonomy" id="1867774"/>
    <lineage>
        <taxon>Bacteria</taxon>
        <taxon>Pseudomonadati</taxon>
        <taxon>Pseudomonadota</taxon>
        <taxon>Alphaproteobacteria</taxon>
        <taxon>Rhodospirillales</taxon>
        <taxon>Dongiaceae</taxon>
        <taxon>Aliidongia</taxon>
    </lineage>
</organism>
<reference evidence="1" key="2">
    <citation type="submission" date="2020-09" db="EMBL/GenBank/DDBJ databases">
        <authorList>
            <person name="Sun Q."/>
            <person name="Zhou Y."/>
        </authorList>
    </citation>
    <scope>NUCLEOTIDE SEQUENCE</scope>
    <source>
        <strain evidence="1">CGMCC 1.15725</strain>
    </source>
</reference>